<protein>
    <submittedName>
        <fullName evidence="2">Uncharacterized protein</fullName>
    </submittedName>
</protein>
<dbReference type="EMBL" id="JAPZBT010000002">
    <property type="protein sequence ID" value="KAJ5372273.1"/>
    <property type="molecule type" value="Genomic_DNA"/>
</dbReference>
<dbReference type="GeneID" id="81461192"/>
<sequence length="335" mass="36108">METMSDNYLSLPAIADFINAYEDKPTAENAKIMVSGLLTYAFDSNDGWVLKWQEDEENNHSNCFIVRATGEDRALHIIVKVILDTSAPIQETWDQHVPRLLSAPIPSERCWALLIRGLKVCLYEYHRDQEPGYRLVPCDFKIKDKIKQSIHIRKHADAVNNIFVSIPAQVPQPLDVGEYGSLGANNSSTDMIDGSKPSPDDTLLTAPASASAAPLETSPKDPPEAIEDKTHTKAEPLTEREVAAQDKTVTQLDTTTSQTNHATGANATQAKITTQAKPALPAKAAAAAKSATQVKPAAGVKGATQAKTTQAKAALLAKGVSGIKLTPKIKPTPEV</sequence>
<gene>
    <name evidence="2" type="ORF">N7517_004279</name>
</gene>
<proteinExistence type="predicted"/>
<dbReference type="OrthoDB" id="4177946at2759"/>
<keyword evidence="3" id="KW-1185">Reference proteome</keyword>
<dbReference type="AlphaFoldDB" id="A0A9W9S583"/>
<feature type="region of interest" description="Disordered" evidence="1">
    <location>
        <begin position="179"/>
        <end position="238"/>
    </location>
</feature>
<feature type="compositionally biased region" description="Basic and acidic residues" evidence="1">
    <location>
        <begin position="218"/>
        <end position="238"/>
    </location>
</feature>
<feature type="compositionally biased region" description="Low complexity" evidence="1">
    <location>
        <begin position="202"/>
        <end position="217"/>
    </location>
</feature>
<reference evidence="2" key="2">
    <citation type="journal article" date="2023" name="IMA Fungus">
        <title>Comparative genomic study of the Penicillium genus elucidates a diverse pangenome and 15 lateral gene transfer events.</title>
        <authorList>
            <person name="Petersen C."/>
            <person name="Sorensen T."/>
            <person name="Nielsen M.R."/>
            <person name="Sondergaard T.E."/>
            <person name="Sorensen J.L."/>
            <person name="Fitzpatrick D.A."/>
            <person name="Frisvad J.C."/>
            <person name="Nielsen K.L."/>
        </authorList>
    </citation>
    <scope>NUCLEOTIDE SEQUENCE</scope>
    <source>
        <strain evidence="2">IBT 3081</strain>
    </source>
</reference>
<accession>A0A9W9S583</accession>
<name>A0A9W9S583_9EURO</name>
<reference evidence="2" key="1">
    <citation type="submission" date="2022-12" db="EMBL/GenBank/DDBJ databases">
        <authorList>
            <person name="Petersen C."/>
        </authorList>
    </citation>
    <scope>NUCLEOTIDE SEQUENCE</scope>
    <source>
        <strain evidence="2">IBT 3081</strain>
    </source>
</reference>
<evidence type="ECO:0000256" key="1">
    <source>
        <dbReference type="SAM" id="MobiDB-lite"/>
    </source>
</evidence>
<evidence type="ECO:0000313" key="2">
    <source>
        <dbReference type="EMBL" id="KAJ5372273.1"/>
    </source>
</evidence>
<dbReference type="RefSeq" id="XP_056578259.1">
    <property type="nucleotide sequence ID" value="XM_056722009.1"/>
</dbReference>
<comment type="caution">
    <text evidence="2">The sequence shown here is derived from an EMBL/GenBank/DDBJ whole genome shotgun (WGS) entry which is preliminary data.</text>
</comment>
<evidence type="ECO:0000313" key="3">
    <source>
        <dbReference type="Proteomes" id="UP001147752"/>
    </source>
</evidence>
<organism evidence="2 3">
    <name type="scientific">Penicillium concentricum</name>
    <dbReference type="NCBI Taxonomy" id="293559"/>
    <lineage>
        <taxon>Eukaryota</taxon>
        <taxon>Fungi</taxon>
        <taxon>Dikarya</taxon>
        <taxon>Ascomycota</taxon>
        <taxon>Pezizomycotina</taxon>
        <taxon>Eurotiomycetes</taxon>
        <taxon>Eurotiomycetidae</taxon>
        <taxon>Eurotiales</taxon>
        <taxon>Aspergillaceae</taxon>
        <taxon>Penicillium</taxon>
    </lineage>
</organism>
<dbReference type="Proteomes" id="UP001147752">
    <property type="component" value="Unassembled WGS sequence"/>
</dbReference>